<reference evidence="11 12" key="1">
    <citation type="journal article" date="2019" name="Int. J. Syst. Evol. Microbiol.">
        <title>The Global Catalogue of Microorganisms (GCM) 10K type strain sequencing project: providing services to taxonomists for standard genome sequencing and annotation.</title>
        <authorList>
            <consortium name="The Broad Institute Genomics Platform"/>
            <consortium name="The Broad Institute Genome Sequencing Center for Infectious Disease"/>
            <person name="Wu L."/>
            <person name="Ma J."/>
        </authorList>
    </citation>
    <scope>NUCLEOTIDE SEQUENCE [LARGE SCALE GENOMIC DNA]</scope>
    <source>
        <strain evidence="11 12">JCM 12149</strain>
    </source>
</reference>
<dbReference type="InterPro" id="IPR038501">
    <property type="entry name" value="Spore_GerAC_C_sf"/>
</dbReference>
<feature type="transmembrane region" description="Helical" evidence="8">
    <location>
        <begin position="6"/>
        <end position="22"/>
    </location>
</feature>
<keyword evidence="7" id="KW-0449">Lipoprotein</keyword>
<feature type="domain" description="Spore germination protein N-terminal" evidence="10">
    <location>
        <begin position="24"/>
        <end position="187"/>
    </location>
</feature>
<comment type="caution">
    <text evidence="11">The sequence shown here is derived from an EMBL/GenBank/DDBJ whole genome shotgun (WGS) entry which is preliminary data.</text>
</comment>
<feature type="domain" description="Spore germination GerAC-like C-terminal" evidence="9">
    <location>
        <begin position="199"/>
        <end position="353"/>
    </location>
</feature>
<evidence type="ECO:0000256" key="2">
    <source>
        <dbReference type="ARBA" id="ARBA00007886"/>
    </source>
</evidence>
<evidence type="ECO:0000256" key="5">
    <source>
        <dbReference type="ARBA" id="ARBA00023136"/>
    </source>
</evidence>
<protein>
    <submittedName>
        <fullName evidence="11">Ger(X)C family spore germination protein</fullName>
    </submittedName>
</protein>
<keyword evidence="3" id="KW-0309">Germination</keyword>
<dbReference type="Proteomes" id="UP001501459">
    <property type="component" value="Unassembled WGS sequence"/>
</dbReference>
<organism evidence="11 12">
    <name type="scientific">Lentibacillus halophilus</name>
    <dbReference type="NCBI Taxonomy" id="295065"/>
    <lineage>
        <taxon>Bacteria</taxon>
        <taxon>Bacillati</taxon>
        <taxon>Bacillota</taxon>
        <taxon>Bacilli</taxon>
        <taxon>Bacillales</taxon>
        <taxon>Bacillaceae</taxon>
        <taxon>Lentibacillus</taxon>
    </lineage>
</organism>
<dbReference type="EMBL" id="BAAADM010000042">
    <property type="protein sequence ID" value="GAA0440622.1"/>
    <property type="molecule type" value="Genomic_DNA"/>
</dbReference>
<evidence type="ECO:0000256" key="1">
    <source>
        <dbReference type="ARBA" id="ARBA00004635"/>
    </source>
</evidence>
<keyword evidence="6" id="KW-0564">Palmitate</keyword>
<dbReference type="Pfam" id="PF05504">
    <property type="entry name" value="Spore_GerAC"/>
    <property type="match status" value="1"/>
</dbReference>
<evidence type="ECO:0000259" key="9">
    <source>
        <dbReference type="Pfam" id="PF05504"/>
    </source>
</evidence>
<keyword evidence="5 8" id="KW-0472">Membrane</keyword>
<dbReference type="InterPro" id="IPR046953">
    <property type="entry name" value="Spore_GerAC-like_C"/>
</dbReference>
<proteinExistence type="inferred from homology"/>
<keyword evidence="4" id="KW-0732">Signal</keyword>
<dbReference type="InterPro" id="IPR008844">
    <property type="entry name" value="Spore_GerAC-like"/>
</dbReference>
<dbReference type="Gene3D" id="3.30.300.210">
    <property type="entry name" value="Nutrient germinant receptor protein C, domain 3"/>
    <property type="match status" value="1"/>
</dbReference>
<keyword evidence="8" id="KW-1133">Transmembrane helix</keyword>
<dbReference type="InterPro" id="IPR057336">
    <property type="entry name" value="GerAC_N"/>
</dbReference>
<accession>A0ABN0ZAB2</accession>
<evidence type="ECO:0000256" key="3">
    <source>
        <dbReference type="ARBA" id="ARBA00022544"/>
    </source>
</evidence>
<dbReference type="RefSeq" id="WP_343752428.1">
    <property type="nucleotide sequence ID" value="NZ_BAAADM010000042.1"/>
</dbReference>
<keyword evidence="8" id="KW-0812">Transmembrane</keyword>
<evidence type="ECO:0000256" key="7">
    <source>
        <dbReference type="ARBA" id="ARBA00023288"/>
    </source>
</evidence>
<dbReference type="NCBIfam" id="TIGR02887">
    <property type="entry name" value="spore_ger_x_C"/>
    <property type="match status" value="1"/>
</dbReference>
<dbReference type="PANTHER" id="PTHR35789:SF1">
    <property type="entry name" value="SPORE GERMINATION PROTEIN B3"/>
    <property type="match status" value="1"/>
</dbReference>
<evidence type="ECO:0000256" key="6">
    <source>
        <dbReference type="ARBA" id="ARBA00023139"/>
    </source>
</evidence>
<dbReference type="PANTHER" id="PTHR35789">
    <property type="entry name" value="SPORE GERMINATION PROTEIN B3"/>
    <property type="match status" value="1"/>
</dbReference>
<evidence type="ECO:0000313" key="11">
    <source>
        <dbReference type="EMBL" id="GAA0440622.1"/>
    </source>
</evidence>
<sequence>MGRNYAVFLLFVMISMGVNFNMPKKIIDQIQMVTVAGHDLAENGKVTTTVVTPFFPAESQQKDLRYTGTANSIYKNKLKLNEQASEQLLDAKMMMSMYNKDLAKKGLSNYVRYLLRDPSIGNALYLAVVEDSSEDFLNTVKFSKGVGKYMEDLMRHNVKHGPLPMSNLKTFSSGLISKGQDPFLPVFGLKKGHPRVKALAFFDEDKLVATIPIEKASVFKKLYESVEDGQYNIAASDFKASIQNMDSSRHINVVQKNGQIEVTINVQMDGVIREFSKDRASRYLTEIEKKVQKDFRKNAKRLIDRFQELGVDPLGIGERAKEQIRDVQQKKFKDVYPDIPITVKTDMVLTEYGVRN</sequence>
<dbReference type="Pfam" id="PF25198">
    <property type="entry name" value="Spore_GerAC_N"/>
    <property type="match status" value="1"/>
</dbReference>
<comment type="subcellular location">
    <subcellularLocation>
        <location evidence="1">Membrane</location>
        <topology evidence="1">Lipid-anchor</topology>
    </subcellularLocation>
</comment>
<evidence type="ECO:0000259" key="10">
    <source>
        <dbReference type="Pfam" id="PF25198"/>
    </source>
</evidence>
<gene>
    <name evidence="11" type="ORF">GCM10008983_17090</name>
</gene>
<evidence type="ECO:0000313" key="12">
    <source>
        <dbReference type="Proteomes" id="UP001501459"/>
    </source>
</evidence>
<evidence type="ECO:0000256" key="8">
    <source>
        <dbReference type="SAM" id="Phobius"/>
    </source>
</evidence>
<evidence type="ECO:0000256" key="4">
    <source>
        <dbReference type="ARBA" id="ARBA00022729"/>
    </source>
</evidence>
<name>A0ABN0ZAB2_9BACI</name>
<keyword evidence="12" id="KW-1185">Reference proteome</keyword>
<comment type="similarity">
    <text evidence="2">Belongs to the GerABKC lipoprotein family.</text>
</comment>